<dbReference type="RefSeq" id="WP_016878915.1">
    <property type="nucleotide sequence ID" value="NZ_AJLN01000065.1"/>
</dbReference>
<dbReference type="PANTHER" id="PTHR45782:SF5">
    <property type="entry name" value="DAR GTPASE 3, CHLOROPLASTIC"/>
    <property type="match status" value="1"/>
</dbReference>
<dbReference type="PRINTS" id="PR00326">
    <property type="entry name" value="GTP1OBG"/>
</dbReference>
<evidence type="ECO:0000259" key="5">
    <source>
        <dbReference type="PROSITE" id="PS51721"/>
    </source>
</evidence>
<evidence type="ECO:0000256" key="2">
    <source>
        <dbReference type="ARBA" id="ARBA00023134"/>
    </source>
</evidence>
<gene>
    <name evidence="6" type="ORF">PCC6912_34910</name>
</gene>
<keyword evidence="2 3" id="KW-0342">GTP-binding</keyword>
<dbReference type="GO" id="GO:0005525">
    <property type="term" value="F:GTP binding"/>
    <property type="evidence" value="ECO:0007669"/>
    <property type="project" value="UniProtKB-KW"/>
</dbReference>
<dbReference type="InterPro" id="IPR016478">
    <property type="entry name" value="GTPase_MTG1"/>
</dbReference>
<dbReference type="CDD" id="cd01856">
    <property type="entry name" value="YlqF"/>
    <property type="match status" value="1"/>
</dbReference>
<feature type="binding site" evidence="4">
    <location>
        <begin position="67"/>
        <end position="70"/>
    </location>
    <ligand>
        <name>GTP</name>
        <dbReference type="ChEBI" id="CHEBI:37565"/>
    </ligand>
</feature>
<comment type="caution">
    <text evidence="6">The sequence shown here is derived from an EMBL/GenBank/DDBJ whole genome shotgun (WGS) entry which is preliminary data.</text>
</comment>
<dbReference type="Gene3D" id="3.40.50.300">
    <property type="entry name" value="P-loop containing nucleotide triphosphate hydrolases"/>
    <property type="match status" value="1"/>
</dbReference>
<dbReference type="InterPro" id="IPR019991">
    <property type="entry name" value="GTP-bd_ribosome_bgen"/>
</dbReference>
<dbReference type="NCBIfam" id="TIGR03596">
    <property type="entry name" value="GTPase_YlqF"/>
    <property type="match status" value="1"/>
</dbReference>
<organism evidence="6 7">
    <name type="scientific">Chlorogloeopsis fritschii PCC 6912</name>
    <dbReference type="NCBI Taxonomy" id="211165"/>
    <lineage>
        <taxon>Bacteria</taxon>
        <taxon>Bacillati</taxon>
        <taxon>Cyanobacteriota</taxon>
        <taxon>Cyanophyceae</taxon>
        <taxon>Nostocales</taxon>
        <taxon>Chlorogloeopsidaceae</taxon>
        <taxon>Chlorogloeopsis</taxon>
    </lineage>
</organism>
<keyword evidence="3" id="KW-0963">Cytoplasm</keyword>
<protein>
    <recommendedName>
        <fullName evidence="3">Ribosome biogenesis GTPase A</fullName>
    </recommendedName>
</protein>
<feature type="domain" description="CP-type G" evidence="5">
    <location>
        <begin position="24"/>
        <end position="187"/>
    </location>
</feature>
<dbReference type="InterPro" id="IPR023179">
    <property type="entry name" value="GTP-bd_ortho_bundle_sf"/>
</dbReference>
<evidence type="ECO:0000256" key="1">
    <source>
        <dbReference type="ARBA" id="ARBA00022741"/>
    </source>
</evidence>
<dbReference type="InterPro" id="IPR030378">
    <property type="entry name" value="G_CP_dom"/>
</dbReference>
<feature type="binding site" evidence="4">
    <location>
        <position position="183"/>
    </location>
    <ligand>
        <name>GTP</name>
        <dbReference type="ChEBI" id="CHEBI:37565"/>
    </ligand>
</feature>
<dbReference type="Gene3D" id="1.10.1580.10">
    <property type="match status" value="1"/>
</dbReference>
<dbReference type="InterPro" id="IPR006073">
    <property type="entry name" value="GTP-bd"/>
</dbReference>
<accession>A0A3S0XR72</accession>
<dbReference type="PIRSF" id="PIRSF006230">
    <property type="entry name" value="MG442"/>
    <property type="match status" value="1"/>
</dbReference>
<comment type="function">
    <text evidence="3">Required for a late step of 50S ribosomal subunit assembly. Has GTPase activity.</text>
</comment>
<reference evidence="6 7" key="1">
    <citation type="journal article" date="2019" name="Genome Biol. Evol.">
        <title>Day and night: Metabolic profiles and evolutionary relationships of six axenic non-marine cyanobacteria.</title>
        <authorList>
            <person name="Will S.E."/>
            <person name="Henke P."/>
            <person name="Boedeker C."/>
            <person name="Huang S."/>
            <person name="Brinkmann H."/>
            <person name="Rohde M."/>
            <person name="Jarek M."/>
            <person name="Friedl T."/>
            <person name="Seufert S."/>
            <person name="Schumacher M."/>
            <person name="Overmann J."/>
            <person name="Neumann-Schaal M."/>
            <person name="Petersen J."/>
        </authorList>
    </citation>
    <scope>NUCLEOTIDE SEQUENCE [LARGE SCALE GENOMIC DNA]</scope>
    <source>
        <strain evidence="6 7">PCC 6912</strain>
    </source>
</reference>
<name>A0A3S0XR72_CHLFR</name>
<dbReference type="GO" id="GO:0005737">
    <property type="term" value="C:cytoplasm"/>
    <property type="evidence" value="ECO:0007669"/>
    <property type="project" value="UniProtKB-SubCell"/>
</dbReference>
<dbReference type="AlphaFoldDB" id="A0A3S0XR72"/>
<dbReference type="PROSITE" id="PS51721">
    <property type="entry name" value="G_CP"/>
    <property type="match status" value="1"/>
</dbReference>
<keyword evidence="1 3" id="KW-0547">Nucleotide-binding</keyword>
<dbReference type="Proteomes" id="UP000268857">
    <property type="component" value="Unassembled WGS sequence"/>
</dbReference>
<dbReference type="STRING" id="211165.GCA_000317285_02167"/>
<evidence type="ECO:0000313" key="6">
    <source>
        <dbReference type="EMBL" id="RUR78726.1"/>
    </source>
</evidence>
<dbReference type="GO" id="GO:0006412">
    <property type="term" value="P:translation"/>
    <property type="evidence" value="ECO:0007669"/>
    <property type="project" value="TreeGrafter"/>
</dbReference>
<proteinExistence type="inferred from homology"/>
<keyword evidence="7" id="KW-1185">Reference proteome</keyword>
<comment type="similarity">
    <text evidence="3">Belongs to the TRAFAC class YlqF/YawG GTPase family. MTG1 subfamily.</text>
</comment>
<dbReference type="PANTHER" id="PTHR45782">
    <property type="entry name" value="MITOCHONDRIAL RIBOSOME-ASSOCIATED GTPASE 1"/>
    <property type="match status" value="1"/>
</dbReference>
<dbReference type="FunFam" id="3.40.50.300:FF:001189">
    <property type="entry name" value="DAR GTPase 3 chloroplastic"/>
    <property type="match status" value="1"/>
</dbReference>
<dbReference type="OrthoDB" id="9779790at2"/>
<dbReference type="InterPro" id="IPR027417">
    <property type="entry name" value="P-loop_NTPase"/>
</dbReference>
<evidence type="ECO:0000313" key="7">
    <source>
        <dbReference type="Proteomes" id="UP000268857"/>
    </source>
</evidence>
<comment type="subcellular location">
    <subcellularLocation>
        <location evidence="3">Cytoplasm</location>
    </subcellularLocation>
</comment>
<dbReference type="EMBL" id="RSCJ01000014">
    <property type="protein sequence ID" value="RUR78726.1"/>
    <property type="molecule type" value="Genomic_DNA"/>
</dbReference>
<dbReference type="Pfam" id="PF01926">
    <property type="entry name" value="MMR_HSR1"/>
    <property type="match status" value="1"/>
</dbReference>
<sequence length="293" mass="32540">MGINQNYKLNIIQWYPGHIAKAEKNLKEQLKSVDVVLEVRDARIPLSTRHPQVPEWVGSKARVLVLNRLDMVSPQVRQLWTNWFKNQGEEPYFTNAQQGQGVAAVSKAAQAAGVAVNQRRKSRGMLPRPIRAVVIGFPNVGKSALINRLVGRRVVESAARPGVTRQLRWVRISQDLELLDAPGVIPAKLEEQEAALKLAICDDIGEAAYDKQLVAAAFVDILNHLYATAGDVLPDCPLRSRYELDSTSYTGESYLHALAELRNQGDLERTASQLLTDFRKGLLGTIPLELPPQ</sequence>
<evidence type="ECO:0000256" key="4">
    <source>
        <dbReference type="PIRSR" id="PIRSR006230-1"/>
    </source>
</evidence>
<evidence type="ECO:0000256" key="3">
    <source>
        <dbReference type="PIRNR" id="PIRNR006230"/>
    </source>
</evidence>
<dbReference type="SUPFAM" id="SSF52540">
    <property type="entry name" value="P-loop containing nucleoside triphosphate hydrolases"/>
    <property type="match status" value="1"/>
</dbReference>
<dbReference type="GO" id="GO:0003924">
    <property type="term" value="F:GTPase activity"/>
    <property type="evidence" value="ECO:0007669"/>
    <property type="project" value="TreeGrafter"/>
</dbReference>